<gene>
    <name evidence="1" type="ordered locus">Daud_0525</name>
</gene>
<organism evidence="1 2">
    <name type="scientific">Desulforudis audaxviator (strain MP104C)</name>
    <dbReference type="NCBI Taxonomy" id="477974"/>
    <lineage>
        <taxon>Bacteria</taxon>
        <taxon>Bacillati</taxon>
        <taxon>Bacillota</taxon>
        <taxon>Clostridia</taxon>
        <taxon>Thermoanaerobacterales</taxon>
        <taxon>Candidatus Desulforudaceae</taxon>
        <taxon>Candidatus Desulforudis</taxon>
    </lineage>
</organism>
<dbReference type="OrthoDB" id="9792518at2"/>
<dbReference type="InterPro" id="IPR023214">
    <property type="entry name" value="HAD_sf"/>
</dbReference>
<protein>
    <submittedName>
        <fullName evidence="1">HAD-superfamily hydrolase, subfamily IA, variant 3</fullName>
        <ecNumber evidence="1">3.1.3.18</ecNumber>
    </submittedName>
</protein>
<dbReference type="eggNOG" id="COG0546">
    <property type="taxonomic scope" value="Bacteria"/>
</dbReference>
<dbReference type="InterPro" id="IPR050155">
    <property type="entry name" value="HAD-like_hydrolase_sf"/>
</dbReference>
<evidence type="ECO:0000313" key="1">
    <source>
        <dbReference type="EMBL" id="ACA59067.1"/>
    </source>
</evidence>
<dbReference type="NCBIfam" id="TIGR01549">
    <property type="entry name" value="HAD-SF-IA-v1"/>
    <property type="match status" value="1"/>
</dbReference>
<sequence>MTVRAVLFDLDGTLIDTIPLIRWTFERVFADFGLPWENGEVLHTVGLPLREIAARYMPDRADEFMERYAAFQKTRFRELTRAYPGAVETLATIKSAGYRTGVVTSKRREPALASLALTGLDQHIEAVVTADDVTKPKPDPEPVFKALELLHTRPQNAAYIGDSWYDVVAGKQAGVTTVGATWGIASREQLAEHAPDIIVDSWDEFLANL</sequence>
<dbReference type="PANTHER" id="PTHR43434:SF26">
    <property type="entry name" value="PYROPHOSPHATASE PPAX"/>
    <property type="match status" value="1"/>
</dbReference>
<keyword evidence="2" id="KW-1185">Reference proteome</keyword>
<dbReference type="SUPFAM" id="SSF56784">
    <property type="entry name" value="HAD-like"/>
    <property type="match status" value="1"/>
</dbReference>
<accession>B1I2B4</accession>
<keyword evidence="1" id="KW-0378">Hydrolase</keyword>
<dbReference type="FunFam" id="3.40.50.1000:FF:000022">
    <property type="entry name" value="Phosphoglycolate phosphatase"/>
    <property type="match status" value="1"/>
</dbReference>
<name>B1I2B4_DESAP</name>
<dbReference type="GO" id="GO:0005829">
    <property type="term" value="C:cytosol"/>
    <property type="evidence" value="ECO:0007669"/>
    <property type="project" value="TreeGrafter"/>
</dbReference>
<dbReference type="Gene3D" id="1.10.150.240">
    <property type="entry name" value="Putative phosphatase, domain 2"/>
    <property type="match status" value="1"/>
</dbReference>
<dbReference type="Gene3D" id="3.40.50.1000">
    <property type="entry name" value="HAD superfamily/HAD-like"/>
    <property type="match status" value="1"/>
</dbReference>
<dbReference type="NCBIfam" id="TIGR01509">
    <property type="entry name" value="HAD-SF-IA-v3"/>
    <property type="match status" value="1"/>
</dbReference>
<dbReference type="AlphaFoldDB" id="B1I2B4"/>
<dbReference type="SFLD" id="SFLDG01129">
    <property type="entry name" value="C1.5:_HAD__Beta-PGM__Phosphata"/>
    <property type="match status" value="1"/>
</dbReference>
<dbReference type="InterPro" id="IPR023198">
    <property type="entry name" value="PGP-like_dom2"/>
</dbReference>
<dbReference type="GO" id="GO:0008967">
    <property type="term" value="F:phosphoglycolate phosphatase activity"/>
    <property type="evidence" value="ECO:0007669"/>
    <property type="project" value="UniProtKB-EC"/>
</dbReference>
<evidence type="ECO:0000313" key="2">
    <source>
        <dbReference type="Proteomes" id="UP000008544"/>
    </source>
</evidence>
<dbReference type="CDD" id="cd02616">
    <property type="entry name" value="HAD_PPase"/>
    <property type="match status" value="1"/>
</dbReference>
<dbReference type="RefSeq" id="WP_012301656.1">
    <property type="nucleotide sequence ID" value="NC_010424.1"/>
</dbReference>
<dbReference type="KEGG" id="dau:Daud_0525"/>
<dbReference type="InterPro" id="IPR041492">
    <property type="entry name" value="HAD_2"/>
</dbReference>
<dbReference type="Proteomes" id="UP000008544">
    <property type="component" value="Chromosome"/>
</dbReference>
<proteinExistence type="predicted"/>
<dbReference type="PANTHER" id="PTHR43434">
    <property type="entry name" value="PHOSPHOGLYCOLATE PHOSPHATASE"/>
    <property type="match status" value="1"/>
</dbReference>
<dbReference type="Pfam" id="PF13419">
    <property type="entry name" value="HAD_2"/>
    <property type="match status" value="1"/>
</dbReference>
<dbReference type="STRING" id="477974.Daud_0525"/>
<dbReference type="InterPro" id="IPR036412">
    <property type="entry name" value="HAD-like_sf"/>
</dbReference>
<reference evidence="2" key="1">
    <citation type="submission" date="2007-10" db="EMBL/GenBank/DDBJ databases">
        <title>Complete sequence of chromosome of Desulforudis audaxviator MP104C.</title>
        <authorList>
            <person name="Copeland A."/>
            <person name="Lucas S."/>
            <person name="Lapidus A."/>
            <person name="Barry K."/>
            <person name="Glavina del Rio T."/>
            <person name="Dalin E."/>
            <person name="Tice H."/>
            <person name="Bruce D."/>
            <person name="Pitluck S."/>
            <person name="Lowry S.R."/>
            <person name="Larimer F."/>
            <person name="Land M.L."/>
            <person name="Hauser L."/>
            <person name="Kyrpides N."/>
            <person name="Ivanova N.N."/>
            <person name="Richardson P."/>
        </authorList>
    </citation>
    <scope>NUCLEOTIDE SEQUENCE [LARGE SCALE GENOMIC DNA]</scope>
    <source>
        <strain evidence="2">MP104C</strain>
    </source>
</reference>
<dbReference type="HOGENOM" id="CLU_045011_19_3_9"/>
<reference evidence="1 2" key="2">
    <citation type="journal article" date="2008" name="Science">
        <title>Environmental genomics reveals a single-species ecosystem deep within Earth.</title>
        <authorList>
            <person name="Chivian D."/>
            <person name="Brodie E.L."/>
            <person name="Alm E.J."/>
            <person name="Culley D.E."/>
            <person name="Dehal P.S."/>
            <person name="Desantis T.Z."/>
            <person name="Gihring T.M."/>
            <person name="Lapidus A."/>
            <person name="Lin L.H."/>
            <person name="Lowry S.R."/>
            <person name="Moser D.P."/>
            <person name="Richardson P.M."/>
            <person name="Southam G."/>
            <person name="Wanger G."/>
            <person name="Pratt L.M."/>
            <person name="Andersen G.L."/>
            <person name="Hazen T.C."/>
            <person name="Brockman F.J."/>
            <person name="Arkin A.P."/>
            <person name="Onstott T.C."/>
        </authorList>
    </citation>
    <scope>NUCLEOTIDE SEQUENCE [LARGE SCALE GENOMIC DNA]</scope>
    <source>
        <strain evidence="1 2">MP104C</strain>
    </source>
</reference>
<dbReference type="EC" id="3.1.3.18" evidence="1"/>
<dbReference type="SFLD" id="SFLDS00003">
    <property type="entry name" value="Haloacid_Dehalogenase"/>
    <property type="match status" value="1"/>
</dbReference>
<dbReference type="SFLD" id="SFLDG01135">
    <property type="entry name" value="C1.5.6:_HAD__Beta-PGM__Phospha"/>
    <property type="match status" value="1"/>
</dbReference>
<dbReference type="InterPro" id="IPR006439">
    <property type="entry name" value="HAD-SF_hydro_IA"/>
</dbReference>
<dbReference type="EMBL" id="CP000860">
    <property type="protein sequence ID" value="ACA59067.1"/>
    <property type="molecule type" value="Genomic_DNA"/>
</dbReference>
<dbReference type="GO" id="GO:0006281">
    <property type="term" value="P:DNA repair"/>
    <property type="evidence" value="ECO:0007669"/>
    <property type="project" value="TreeGrafter"/>
</dbReference>